<protein>
    <submittedName>
        <fullName evidence="2">Nucleotidyltransferase domain protein</fullName>
    </submittedName>
</protein>
<dbReference type="Proteomes" id="UP000005273">
    <property type="component" value="Unassembled WGS sequence"/>
</dbReference>
<comment type="caution">
    <text evidence="2">The sequence shown here is derived from an EMBL/GenBank/DDBJ whole genome shotgun (WGS) entry which is preliminary data.</text>
</comment>
<accession>A0A0T5X7L8</accession>
<dbReference type="InterPro" id="IPR052930">
    <property type="entry name" value="TA_antitoxin_MntA"/>
</dbReference>
<reference evidence="3" key="1">
    <citation type="submission" date="2012-09" db="EMBL/GenBank/DDBJ databases">
        <authorList>
            <person name="Weinstock G."/>
            <person name="Sodergren E."/>
            <person name="Clifton S."/>
            <person name="Fulton L."/>
            <person name="Fulton B."/>
            <person name="Courtney L."/>
            <person name="Fronick C."/>
            <person name="Harrison M."/>
            <person name="Strong C."/>
            <person name="Farmer C."/>
            <person name="Delehaunty K."/>
            <person name="Markovic C."/>
            <person name="Hall O."/>
            <person name="Minx P."/>
            <person name="Tomlinson C."/>
            <person name="Mitreva M."/>
            <person name="Nelson J."/>
            <person name="Hou S."/>
            <person name="Wollam A."/>
            <person name="Pepin K.H."/>
            <person name="Johnson M."/>
            <person name="Bhonagiri V."/>
            <person name="Nash W.E."/>
            <person name="Suruliraj S."/>
            <person name="Warren W."/>
            <person name="Chinwalla A."/>
            <person name="Mardis E.R."/>
            <person name="Wilson R.K."/>
        </authorList>
    </citation>
    <scope>NUCLEOTIDE SEQUENCE [LARGE SCALE GENOMIC DNA]</scope>
    <source>
        <strain evidence="3">OS1</strain>
    </source>
</reference>
<keyword evidence="2" id="KW-0808">Transferase</keyword>
<evidence type="ECO:0000259" key="1">
    <source>
        <dbReference type="Pfam" id="PF18765"/>
    </source>
</evidence>
<dbReference type="Gene3D" id="3.30.460.10">
    <property type="entry name" value="Beta Polymerase, domain 2"/>
    <property type="match status" value="1"/>
</dbReference>
<dbReference type="InterPro" id="IPR041633">
    <property type="entry name" value="Polbeta"/>
</dbReference>
<dbReference type="PANTHER" id="PTHR43852">
    <property type="entry name" value="NUCLEOTIDYLTRANSFERASE"/>
    <property type="match status" value="1"/>
</dbReference>
<evidence type="ECO:0000313" key="3">
    <source>
        <dbReference type="Proteomes" id="UP000005273"/>
    </source>
</evidence>
<dbReference type="Pfam" id="PF18765">
    <property type="entry name" value="Polbeta"/>
    <property type="match status" value="1"/>
</dbReference>
<dbReference type="InterPro" id="IPR043519">
    <property type="entry name" value="NT_sf"/>
</dbReference>
<dbReference type="RefSeq" id="WP_009200800.1">
    <property type="nucleotide sequence ID" value="NZ_ACJX03000001.1"/>
</dbReference>
<dbReference type="STRING" id="592015.HMPREF1705_03994"/>
<gene>
    <name evidence="2" type="ORF">HMPREF1705_03994</name>
</gene>
<proteinExistence type="predicted"/>
<dbReference type="PANTHER" id="PTHR43852:SF3">
    <property type="entry name" value="NUCLEOTIDYLTRANSFERASE"/>
    <property type="match status" value="1"/>
</dbReference>
<evidence type="ECO:0000313" key="2">
    <source>
        <dbReference type="EMBL" id="KRT34331.1"/>
    </source>
</evidence>
<dbReference type="GO" id="GO:0016740">
    <property type="term" value="F:transferase activity"/>
    <property type="evidence" value="ECO:0007669"/>
    <property type="project" value="UniProtKB-KW"/>
</dbReference>
<dbReference type="AlphaFoldDB" id="A0A0T5X7L8"/>
<dbReference type="NCBIfam" id="NF047752">
    <property type="entry name" value="MntA_antitoxin"/>
    <property type="match status" value="1"/>
</dbReference>
<dbReference type="CDD" id="cd05403">
    <property type="entry name" value="NT_KNTase_like"/>
    <property type="match status" value="1"/>
</dbReference>
<dbReference type="eggNOG" id="COG1669">
    <property type="taxonomic scope" value="Bacteria"/>
</dbReference>
<dbReference type="OrthoDB" id="4750at2"/>
<keyword evidence="3" id="KW-1185">Reference proteome</keyword>
<dbReference type="EMBL" id="ACJX03000001">
    <property type="protein sequence ID" value="KRT34331.1"/>
    <property type="molecule type" value="Genomic_DNA"/>
</dbReference>
<feature type="domain" description="Polymerase beta nucleotidyltransferase" evidence="1">
    <location>
        <begin position="12"/>
        <end position="97"/>
    </location>
</feature>
<dbReference type="SUPFAM" id="SSF81301">
    <property type="entry name" value="Nucleotidyltransferase"/>
    <property type="match status" value="1"/>
</dbReference>
<organism evidence="2 3">
    <name type="scientific">Acetomicrobium hydrogeniformans ATCC BAA-1850</name>
    <dbReference type="NCBI Taxonomy" id="592015"/>
    <lineage>
        <taxon>Bacteria</taxon>
        <taxon>Thermotogati</taxon>
        <taxon>Synergistota</taxon>
        <taxon>Synergistia</taxon>
        <taxon>Synergistales</taxon>
        <taxon>Acetomicrobiaceae</taxon>
        <taxon>Acetomicrobium</taxon>
    </lineage>
</organism>
<sequence length="134" mass="15436">MKKENKKEIEAKLRDFFAMQDIKLAFLIGSYAMGTARPDSDVDIAVLFGRRFNVKQVLDLKEQLTELVGVDVDLVVLDSVGPVMKMQALKTGILLHAEKGAYEQFFVSTVNEYDDLKYCRREIEENILRRRLYA</sequence>
<name>A0A0T5X7L8_9BACT</name>